<evidence type="ECO:0000313" key="2">
    <source>
        <dbReference type="EMBL" id="CAD8879513.1"/>
    </source>
</evidence>
<protein>
    <submittedName>
        <fullName evidence="3">Uncharacterized protein</fullName>
    </submittedName>
</protein>
<evidence type="ECO:0000256" key="1">
    <source>
        <dbReference type="SAM" id="MobiDB-lite"/>
    </source>
</evidence>
<sequence>MSQPVTPGPQTPAVSISPPARSSPAAAVATATFTRAHASLSAAPPSSVTEKSFSANTTVSSTEKQQQKQQYTVTSTTSSSSAAPPAVINSVAAHSRPLLPAPPNSVRRPLPTTSNVGSAGGPSGGSNVSHPGNKIPLRRGKWTSEEEAYVARVIRDFNAGYLAAPAGTTLRSYLSDKLHCDPMRITKKFTGDACIGKRVFHPVERDATTGPVIDRAQADIRLLEERWRQRLLIQQKESAKKSCVAANGRHQFHSALGLQPHQHSLLLPNGAAPPPPGCTSEVTHTATWLDRADAILARPPDEDGPDVSDEVRLKEVRKLIHEGSEIVSCGGAVGAIVRQARASSTAVAATVGFVLPVKEVSAAFGAVSQHIGGFDHSRTNSGEMMPVALKNGHNTAEQRPLLQEKKKLRDAAVNSAFGVPRQIQEDGRTKKPRTSFLGSGGGGGGTTSAYQTLSSLASGSDAEALVGFLNSVRSQAK</sequence>
<dbReference type="EMBL" id="HBFR01009234">
    <property type="protein sequence ID" value="CAD8879515.1"/>
    <property type="molecule type" value="Transcribed_RNA"/>
</dbReference>
<dbReference type="PANTHER" id="PTHR35213:SF5">
    <property type="entry name" value="RING-TYPE DOMAIN-CONTAINING PROTEIN"/>
    <property type="match status" value="1"/>
</dbReference>
<proteinExistence type="predicted"/>
<feature type="region of interest" description="Disordered" evidence="1">
    <location>
        <begin position="96"/>
        <end position="137"/>
    </location>
</feature>
<dbReference type="PANTHER" id="PTHR35213">
    <property type="entry name" value="RING-TYPE DOMAIN-CONTAINING PROTEIN-RELATED"/>
    <property type="match status" value="1"/>
</dbReference>
<evidence type="ECO:0000313" key="3">
    <source>
        <dbReference type="EMBL" id="CAD8879515.1"/>
    </source>
</evidence>
<name>A0A6U5EM74_9STRA</name>
<feature type="compositionally biased region" description="Low complexity" evidence="1">
    <location>
        <begin position="57"/>
        <end position="81"/>
    </location>
</feature>
<dbReference type="AlphaFoldDB" id="A0A6U5EM74"/>
<feature type="compositionally biased region" description="Low complexity" evidence="1">
    <location>
        <begin position="12"/>
        <end position="47"/>
    </location>
</feature>
<feature type="region of interest" description="Disordered" evidence="1">
    <location>
        <begin position="1"/>
        <end position="84"/>
    </location>
</feature>
<feature type="region of interest" description="Disordered" evidence="1">
    <location>
        <begin position="419"/>
        <end position="449"/>
    </location>
</feature>
<reference evidence="3" key="1">
    <citation type="submission" date="2021-01" db="EMBL/GenBank/DDBJ databases">
        <authorList>
            <person name="Corre E."/>
            <person name="Pelletier E."/>
            <person name="Niang G."/>
            <person name="Scheremetjew M."/>
            <person name="Finn R."/>
            <person name="Kale V."/>
            <person name="Holt S."/>
            <person name="Cochrane G."/>
            <person name="Meng A."/>
            <person name="Brown T."/>
            <person name="Cohen L."/>
        </authorList>
    </citation>
    <scope>NUCLEOTIDE SEQUENCE</scope>
    <source>
        <strain evidence="3">308</strain>
    </source>
</reference>
<gene>
    <name evidence="2" type="ORF">CHYS00102_LOCUS6697</name>
    <name evidence="3" type="ORF">CHYS00102_LOCUS6699</name>
</gene>
<dbReference type="EMBL" id="HBFR01009232">
    <property type="protein sequence ID" value="CAD8879513.1"/>
    <property type="molecule type" value="Transcribed_RNA"/>
</dbReference>
<feature type="compositionally biased region" description="Pro residues" evidence="1">
    <location>
        <begin position="1"/>
        <end position="10"/>
    </location>
</feature>
<organism evidence="3">
    <name type="scientific">Corethron hystrix</name>
    <dbReference type="NCBI Taxonomy" id="216773"/>
    <lineage>
        <taxon>Eukaryota</taxon>
        <taxon>Sar</taxon>
        <taxon>Stramenopiles</taxon>
        <taxon>Ochrophyta</taxon>
        <taxon>Bacillariophyta</taxon>
        <taxon>Coscinodiscophyceae</taxon>
        <taxon>Corethrophycidae</taxon>
        <taxon>Corethrales</taxon>
        <taxon>Corethraceae</taxon>
        <taxon>Corethron</taxon>
    </lineage>
</organism>
<accession>A0A6U5EM74</accession>